<dbReference type="NCBIfam" id="TIGR03511">
    <property type="entry name" value="GldH_lipo"/>
    <property type="match status" value="1"/>
</dbReference>
<keyword evidence="3" id="KW-1185">Reference proteome</keyword>
<dbReference type="Proteomes" id="UP000240572">
    <property type="component" value="Unassembled WGS sequence"/>
</dbReference>
<evidence type="ECO:0000256" key="1">
    <source>
        <dbReference type="SAM" id="SignalP"/>
    </source>
</evidence>
<gene>
    <name evidence="2" type="ORF">B0I18_10143</name>
</gene>
<evidence type="ECO:0000313" key="2">
    <source>
        <dbReference type="EMBL" id="PSK93895.1"/>
    </source>
</evidence>
<dbReference type="InterPro" id="IPR020018">
    <property type="entry name" value="Motility-assoc_lipoprot_GldH"/>
</dbReference>
<proteinExistence type="predicted"/>
<evidence type="ECO:0000313" key="3">
    <source>
        <dbReference type="Proteomes" id="UP000240572"/>
    </source>
</evidence>
<accession>A0A2P8D9J4</accession>
<reference evidence="2 3" key="1">
    <citation type="submission" date="2018-03" db="EMBL/GenBank/DDBJ databases">
        <title>Genomic Encyclopedia of Type Strains, Phase III (KMG-III): the genomes of soil and plant-associated and newly described type strains.</title>
        <authorList>
            <person name="Whitman W."/>
        </authorList>
    </citation>
    <scope>NUCLEOTIDE SEQUENCE [LARGE SCALE GENOMIC DNA]</scope>
    <source>
        <strain evidence="2 3">CGMCC 1.12700</strain>
    </source>
</reference>
<feature type="chain" id="PRO_5015136060" evidence="1">
    <location>
        <begin position="21"/>
        <end position="160"/>
    </location>
</feature>
<keyword evidence="2" id="KW-0449">Lipoprotein</keyword>
<keyword evidence="1" id="KW-0732">Signal</keyword>
<name>A0A2P8D9J4_9BACT</name>
<organism evidence="2 3">
    <name type="scientific">Taibaiella chishuiensis</name>
    <dbReference type="NCBI Taxonomy" id="1434707"/>
    <lineage>
        <taxon>Bacteria</taxon>
        <taxon>Pseudomonadati</taxon>
        <taxon>Bacteroidota</taxon>
        <taxon>Chitinophagia</taxon>
        <taxon>Chitinophagales</taxon>
        <taxon>Chitinophagaceae</taxon>
        <taxon>Taibaiella</taxon>
    </lineage>
</organism>
<dbReference type="EMBL" id="PYGD01000001">
    <property type="protein sequence ID" value="PSK93895.1"/>
    <property type="molecule type" value="Genomic_DNA"/>
</dbReference>
<feature type="signal peptide" evidence="1">
    <location>
        <begin position="1"/>
        <end position="20"/>
    </location>
</feature>
<sequence length="160" mass="18034">MKLRTLTLFCLLLAAASCGIKSPYYQKQEGIPKAAWKSSFQPEFSINITDTVSPYAFYFLVRHDEAYPNANLWIRLNVKGPGDSTFRHMSRAEIGLADAEGKWLGRGMGGIWEHKVALAPAMAPQFKKPGVYHIRIEQIMREDPLPSVLNVGLNIERRAE</sequence>
<protein>
    <submittedName>
        <fullName evidence="2">Gliding motility-associated lipoprotein GldH</fullName>
    </submittedName>
</protein>
<dbReference type="PROSITE" id="PS51257">
    <property type="entry name" value="PROKAR_LIPOPROTEIN"/>
    <property type="match status" value="1"/>
</dbReference>
<comment type="caution">
    <text evidence="2">The sequence shown here is derived from an EMBL/GenBank/DDBJ whole genome shotgun (WGS) entry which is preliminary data.</text>
</comment>
<dbReference type="Pfam" id="PF14109">
    <property type="entry name" value="GldH_lipo"/>
    <property type="match status" value="1"/>
</dbReference>
<dbReference type="AlphaFoldDB" id="A0A2P8D9J4"/>
<dbReference type="RefSeq" id="WP_181358269.1">
    <property type="nucleotide sequence ID" value="NZ_PYGD01000001.1"/>
</dbReference>